<keyword evidence="4" id="KW-0378">Hydrolase</keyword>
<evidence type="ECO:0000259" key="8">
    <source>
        <dbReference type="Pfam" id="PF00857"/>
    </source>
</evidence>
<evidence type="ECO:0000256" key="7">
    <source>
        <dbReference type="ARBA" id="ARBA00043224"/>
    </source>
</evidence>
<evidence type="ECO:0000256" key="5">
    <source>
        <dbReference type="ARBA" id="ARBA00037900"/>
    </source>
</evidence>
<keyword evidence="10" id="KW-1185">Reference proteome</keyword>
<dbReference type="PANTHER" id="PTHR11080">
    <property type="entry name" value="PYRAZINAMIDASE/NICOTINAMIDASE"/>
    <property type="match status" value="1"/>
</dbReference>
<dbReference type="Pfam" id="PF00857">
    <property type="entry name" value="Isochorismatase"/>
    <property type="match status" value="1"/>
</dbReference>
<dbReference type="EMBL" id="JBITYT010000018">
    <property type="protein sequence ID" value="MFI9123559.1"/>
    <property type="molecule type" value="Genomic_DNA"/>
</dbReference>
<dbReference type="Gene3D" id="3.40.50.850">
    <property type="entry name" value="Isochorismatase-like"/>
    <property type="match status" value="1"/>
</dbReference>
<evidence type="ECO:0000256" key="2">
    <source>
        <dbReference type="ARBA" id="ARBA00022642"/>
    </source>
</evidence>
<accession>A0ABW8D4E9</accession>
<dbReference type="InterPro" id="IPR052347">
    <property type="entry name" value="Isochorismatase_Nicotinamidase"/>
</dbReference>
<evidence type="ECO:0000256" key="6">
    <source>
        <dbReference type="ARBA" id="ARBA00039017"/>
    </source>
</evidence>
<comment type="pathway">
    <text evidence="5">Cofactor biosynthesis; nicotinate biosynthesis; nicotinate from nicotinamide: step 1/1.</text>
</comment>
<dbReference type="Proteomes" id="UP001614391">
    <property type="component" value="Unassembled WGS sequence"/>
</dbReference>
<organism evidence="9 10">
    <name type="scientific">Streptomyces bikiniensis</name>
    <dbReference type="NCBI Taxonomy" id="1896"/>
    <lineage>
        <taxon>Bacteria</taxon>
        <taxon>Bacillati</taxon>
        <taxon>Actinomycetota</taxon>
        <taxon>Actinomycetes</taxon>
        <taxon>Kitasatosporales</taxon>
        <taxon>Streptomycetaceae</taxon>
        <taxon>Streptomyces</taxon>
    </lineage>
</organism>
<evidence type="ECO:0000256" key="1">
    <source>
        <dbReference type="ARBA" id="ARBA00006336"/>
    </source>
</evidence>
<comment type="similarity">
    <text evidence="1">Belongs to the isochorismatase family.</text>
</comment>
<comment type="caution">
    <text evidence="9">The sequence shown here is derived from an EMBL/GenBank/DDBJ whole genome shotgun (WGS) entry which is preliminary data.</text>
</comment>
<dbReference type="PANTHER" id="PTHR11080:SF2">
    <property type="entry name" value="LD05707P"/>
    <property type="match status" value="1"/>
</dbReference>
<reference evidence="9 10" key="1">
    <citation type="submission" date="2024-10" db="EMBL/GenBank/DDBJ databases">
        <title>The Natural Products Discovery Center: Release of the First 8490 Sequenced Strains for Exploring Actinobacteria Biosynthetic Diversity.</title>
        <authorList>
            <person name="Kalkreuter E."/>
            <person name="Kautsar S.A."/>
            <person name="Yang D."/>
            <person name="Bader C.D."/>
            <person name="Teijaro C.N."/>
            <person name="Fluegel L."/>
            <person name="Davis C.M."/>
            <person name="Simpson J.R."/>
            <person name="Lauterbach L."/>
            <person name="Steele A.D."/>
            <person name="Gui C."/>
            <person name="Meng S."/>
            <person name="Li G."/>
            <person name="Viehrig K."/>
            <person name="Ye F."/>
            <person name="Su P."/>
            <person name="Kiefer A.F."/>
            <person name="Nichols A."/>
            <person name="Cepeda A.J."/>
            <person name="Yan W."/>
            <person name="Fan B."/>
            <person name="Jiang Y."/>
            <person name="Adhikari A."/>
            <person name="Zheng C.-J."/>
            <person name="Schuster L."/>
            <person name="Cowan T.M."/>
            <person name="Smanski M.J."/>
            <person name="Chevrette M.G."/>
            <person name="De Carvalho L.P.S."/>
            <person name="Shen B."/>
        </authorList>
    </citation>
    <scope>NUCLEOTIDE SEQUENCE [LARGE SCALE GENOMIC DNA]</scope>
    <source>
        <strain evidence="9 10">NPDC053346</strain>
    </source>
</reference>
<proteinExistence type="inferred from homology"/>
<keyword evidence="2" id="KW-0662">Pyridine nucleotide biosynthesis</keyword>
<evidence type="ECO:0000313" key="9">
    <source>
        <dbReference type="EMBL" id="MFI9123559.1"/>
    </source>
</evidence>
<dbReference type="EC" id="3.5.1.19" evidence="6"/>
<evidence type="ECO:0000313" key="10">
    <source>
        <dbReference type="Proteomes" id="UP001614391"/>
    </source>
</evidence>
<evidence type="ECO:0000256" key="3">
    <source>
        <dbReference type="ARBA" id="ARBA00022723"/>
    </source>
</evidence>
<dbReference type="InterPro" id="IPR036380">
    <property type="entry name" value="Isochorismatase-like_sf"/>
</dbReference>
<name>A0ABW8D4E9_STRBI</name>
<feature type="domain" description="Isochorismatase-like" evidence="8">
    <location>
        <begin position="4"/>
        <end position="186"/>
    </location>
</feature>
<evidence type="ECO:0000256" key="4">
    <source>
        <dbReference type="ARBA" id="ARBA00022801"/>
    </source>
</evidence>
<gene>
    <name evidence="9" type="ORF">ACIGW0_29910</name>
</gene>
<dbReference type="RefSeq" id="WP_030222506.1">
    <property type="nucleotide sequence ID" value="NZ_JBITYT010000018.1"/>
</dbReference>
<dbReference type="InterPro" id="IPR000868">
    <property type="entry name" value="Isochorismatase-like_dom"/>
</dbReference>
<protein>
    <recommendedName>
        <fullName evidence="6">nicotinamidase</fullName>
        <ecNumber evidence="6">3.5.1.19</ecNumber>
    </recommendedName>
    <alternativeName>
        <fullName evidence="7">Nicotinamide deamidase</fullName>
    </alternativeName>
</protein>
<dbReference type="SUPFAM" id="SSF52499">
    <property type="entry name" value="Isochorismatase-like hydrolases"/>
    <property type="match status" value="1"/>
</dbReference>
<sequence>MRRALIVVDVQKDFCAGGDVPVNGATDLAVALAGLVRGAGDRYAHVVATRDHHIDPGDHFSDEPDFEDSFPVHCVAGTEGAEFHPEFAAAVASGAVEEVFFKGAHSASKSGFEGATANGTPLGDWLRARGVDGVDVVGIGTDHCVKATAFGGVREGFDVRVLLDHTVGVAADTTDRALDELRAAGVGLSGRPVVLV</sequence>
<keyword evidence="3" id="KW-0479">Metal-binding</keyword>